<proteinExistence type="predicted"/>
<organism evidence="1">
    <name type="scientific">termite gut metagenome</name>
    <dbReference type="NCBI Taxonomy" id="433724"/>
    <lineage>
        <taxon>unclassified sequences</taxon>
        <taxon>metagenomes</taxon>
        <taxon>organismal metagenomes</taxon>
    </lineage>
</organism>
<comment type="caution">
    <text evidence="1">The sequence shown here is derived from an EMBL/GenBank/DDBJ whole genome shotgun (WGS) entry which is preliminary data.</text>
</comment>
<accession>A0A5J4Q6K5</accession>
<protein>
    <submittedName>
        <fullName evidence="1">Uncharacterized protein</fullName>
    </submittedName>
</protein>
<gene>
    <name evidence="1" type="ORF">EZS27_032605</name>
</gene>
<sequence length="66" mass="7576">FGKAKLSPCGIDAQREENIAHVVVEYIKDVKEDEEPEPTKKEKKSFLNRLRSFFVRAPQDGAALDW</sequence>
<feature type="non-terminal residue" evidence="1">
    <location>
        <position position="1"/>
    </location>
</feature>
<name>A0A5J4Q6K5_9ZZZZ</name>
<reference evidence="1" key="1">
    <citation type="submission" date="2019-03" db="EMBL/GenBank/DDBJ databases">
        <title>Single cell metagenomics reveals metabolic interactions within the superorganism composed of flagellate Streblomastix strix and complex community of Bacteroidetes bacteria on its surface.</title>
        <authorList>
            <person name="Treitli S.C."/>
            <person name="Kolisko M."/>
            <person name="Husnik F."/>
            <person name="Keeling P."/>
            <person name="Hampl V."/>
        </authorList>
    </citation>
    <scope>NUCLEOTIDE SEQUENCE</scope>
    <source>
        <strain evidence="1">STM</strain>
    </source>
</reference>
<dbReference type="EMBL" id="SNRY01004601">
    <property type="protein sequence ID" value="KAA6317202.1"/>
    <property type="molecule type" value="Genomic_DNA"/>
</dbReference>
<dbReference type="AlphaFoldDB" id="A0A5J4Q6K5"/>
<evidence type="ECO:0000313" key="1">
    <source>
        <dbReference type="EMBL" id="KAA6317202.1"/>
    </source>
</evidence>